<feature type="region of interest" description="Disordered" evidence="1">
    <location>
        <begin position="1"/>
        <end position="21"/>
    </location>
</feature>
<name>I1H0E0_BRADI</name>
<dbReference type="EnsemblPlants" id="KQK19291">
    <property type="protein sequence ID" value="KQK19291"/>
    <property type="gene ID" value="BRADI_1g47450v3"/>
</dbReference>
<evidence type="ECO:0000313" key="3">
    <source>
        <dbReference type="EnsemblPlants" id="KQK19291"/>
    </source>
</evidence>
<dbReference type="OMA" id="VEDAVMW"/>
<dbReference type="Pfam" id="PF05910">
    <property type="entry name" value="DUF868"/>
    <property type="match status" value="1"/>
</dbReference>
<dbReference type="HOGENOM" id="CLU_042471_2_0_1"/>
<reference evidence="3" key="3">
    <citation type="submission" date="2018-08" db="UniProtKB">
        <authorList>
            <consortium name="EnsemblPlants"/>
        </authorList>
    </citation>
    <scope>IDENTIFICATION</scope>
    <source>
        <strain evidence="3">cv. Bd21</strain>
    </source>
</reference>
<reference evidence="2" key="2">
    <citation type="submission" date="2017-06" db="EMBL/GenBank/DDBJ databases">
        <title>WGS assembly of Brachypodium distachyon.</title>
        <authorList>
            <consortium name="The International Brachypodium Initiative"/>
            <person name="Lucas S."/>
            <person name="Harmon-Smith M."/>
            <person name="Lail K."/>
            <person name="Tice H."/>
            <person name="Grimwood J."/>
            <person name="Bruce D."/>
            <person name="Barry K."/>
            <person name="Shu S."/>
            <person name="Lindquist E."/>
            <person name="Wang M."/>
            <person name="Pitluck S."/>
            <person name="Vogel J.P."/>
            <person name="Garvin D.F."/>
            <person name="Mockler T.C."/>
            <person name="Schmutz J."/>
            <person name="Rokhsar D."/>
            <person name="Bevan M.W."/>
        </authorList>
    </citation>
    <scope>NUCLEOTIDE SEQUENCE</scope>
    <source>
        <strain evidence="2">Bd21</strain>
    </source>
</reference>
<keyword evidence="4" id="KW-1185">Reference proteome</keyword>
<dbReference type="Proteomes" id="UP000008810">
    <property type="component" value="Chromosome 1"/>
</dbReference>
<dbReference type="RefSeq" id="XP_003560999.1">
    <property type="nucleotide sequence ID" value="XM_003560951.4"/>
</dbReference>
<dbReference type="eggNOG" id="ENOG502QSX4">
    <property type="taxonomic scope" value="Eukaryota"/>
</dbReference>
<reference evidence="2 3" key="1">
    <citation type="journal article" date="2010" name="Nature">
        <title>Genome sequencing and analysis of the model grass Brachypodium distachyon.</title>
        <authorList>
            <consortium name="International Brachypodium Initiative"/>
        </authorList>
    </citation>
    <scope>NUCLEOTIDE SEQUENCE [LARGE SCALE GENOMIC DNA]</scope>
    <source>
        <strain evidence="2">Bd21</strain>
        <strain evidence="3">cv. Bd21</strain>
    </source>
</reference>
<dbReference type="GeneID" id="100825676"/>
<feature type="compositionally biased region" description="Low complexity" evidence="1">
    <location>
        <begin position="306"/>
        <end position="315"/>
    </location>
</feature>
<organism evidence="2">
    <name type="scientific">Brachypodium distachyon</name>
    <name type="common">Purple false brome</name>
    <name type="synonym">Trachynia distachya</name>
    <dbReference type="NCBI Taxonomy" id="15368"/>
    <lineage>
        <taxon>Eukaryota</taxon>
        <taxon>Viridiplantae</taxon>
        <taxon>Streptophyta</taxon>
        <taxon>Embryophyta</taxon>
        <taxon>Tracheophyta</taxon>
        <taxon>Spermatophyta</taxon>
        <taxon>Magnoliopsida</taxon>
        <taxon>Liliopsida</taxon>
        <taxon>Poales</taxon>
        <taxon>Poaceae</taxon>
        <taxon>BOP clade</taxon>
        <taxon>Pooideae</taxon>
        <taxon>Stipodae</taxon>
        <taxon>Brachypodieae</taxon>
        <taxon>Brachypodium</taxon>
    </lineage>
</organism>
<dbReference type="OrthoDB" id="755920at2759"/>
<dbReference type="Gramene" id="KQK19291">
    <property type="protein sequence ID" value="KQK19291"/>
    <property type="gene ID" value="BRADI_1g47450v3"/>
</dbReference>
<accession>I1H0E0</accession>
<dbReference type="PANTHER" id="PTHR31972:SF8">
    <property type="entry name" value="OS06G0181800 PROTEIN"/>
    <property type="match status" value="1"/>
</dbReference>
<evidence type="ECO:0000256" key="1">
    <source>
        <dbReference type="SAM" id="MobiDB-lite"/>
    </source>
</evidence>
<dbReference type="InterPro" id="IPR008586">
    <property type="entry name" value="DUF868_pln"/>
</dbReference>
<evidence type="ECO:0008006" key="5">
    <source>
        <dbReference type="Google" id="ProtNLM"/>
    </source>
</evidence>
<dbReference type="PANTHER" id="PTHR31972">
    <property type="entry name" value="EXPRESSED PROTEIN"/>
    <property type="match status" value="1"/>
</dbReference>
<evidence type="ECO:0000313" key="4">
    <source>
        <dbReference type="Proteomes" id="UP000008810"/>
    </source>
</evidence>
<dbReference type="STRING" id="15368.I1H0E0"/>
<dbReference type="KEGG" id="bdi:100825676"/>
<evidence type="ECO:0000313" key="2">
    <source>
        <dbReference type="EMBL" id="KQK19291.1"/>
    </source>
</evidence>
<protein>
    <recommendedName>
        <fullName evidence="5">DUF868 domain-containing protein</fullName>
    </recommendedName>
</protein>
<gene>
    <name evidence="3" type="primary">LOC100825676</name>
    <name evidence="2" type="ORF">BRADI_1g47450v3</name>
</gene>
<feature type="region of interest" description="Disordered" evidence="1">
    <location>
        <begin position="278"/>
        <end position="315"/>
    </location>
</feature>
<dbReference type="EMBL" id="CM000880">
    <property type="protein sequence ID" value="KQK19291.1"/>
    <property type="molecule type" value="Genomic_DNA"/>
</dbReference>
<proteinExistence type="predicted"/>
<sequence length="363" mass="37983">MPLSSCFSSGDPSSSSSSPGTASSCTSVYSTHLGAITLTWSRSTLGLVLTADLALAGAASPAARFVVLPWLPWRRRGSKRFSFPGAGAGGQRRHAVAFSWDLSRARLAPRRPEPLSRYSVHVSVDGELALTAGDLPSTSPTASAGVLLSRRESAGGFEYATSVAVAGEEHEVSVGVEESGGAMWVAVDGAKALQVRRLRWKFRGSERLDGLPTSCGHRVRVTWDLHGWLFGAPDDAAAAVFVLRFDPVEFEDAEEENEAGAGALKRQGSFSFRDSHGAVADGGGESWCSSEASERKGWRRGGPFRSGSDSSPTVSVASASAASSSAVSAATVAGWDAAEEAALQDGGGGFSLVVYLRKKRKRS</sequence>
<dbReference type="AlphaFoldDB" id="I1H0E0"/>